<feature type="coiled-coil region" evidence="5">
    <location>
        <begin position="242"/>
        <end position="269"/>
    </location>
</feature>
<dbReference type="InterPro" id="IPR005821">
    <property type="entry name" value="Ion_trans_dom"/>
</dbReference>
<proteinExistence type="predicted"/>
<comment type="subcellular location">
    <subcellularLocation>
        <location evidence="1">Membrane</location>
        <topology evidence="1">Multi-pass membrane protein</topology>
    </subcellularLocation>
</comment>
<dbReference type="InterPro" id="IPR043203">
    <property type="entry name" value="VGCC_Ca_Na"/>
</dbReference>
<comment type="caution">
    <text evidence="8">The sequence shown here is derived from an EMBL/GenBank/DDBJ whole genome shotgun (WGS) entry which is preliminary data.</text>
</comment>
<evidence type="ECO:0000313" key="9">
    <source>
        <dbReference type="Proteomes" id="UP001215503"/>
    </source>
</evidence>
<keyword evidence="4 6" id="KW-0472">Membrane</keyword>
<dbReference type="Gene3D" id="1.20.120.350">
    <property type="entry name" value="Voltage-gated potassium channels. Chain C"/>
    <property type="match status" value="1"/>
</dbReference>
<sequence>MQDTHKQEGLRGRLQTLVESSRFQQVITALIVINAVTLGLETSERAMAAAGGLLQTLDKLILSVFVVELAMKILVYGRRFHRDPWNLFDLLVVSVALVPATGNLSVLRALRVLRVLRLISAVPSMRRVVGALLAALPGMGSIVALLGLLYYVFAVMATKLFAASFPDWFGTIGASAYTLFQIMTLESWSMGIVRPVMETYPLAWLFFVPFILMTSFTVLNLFIGIIVDAMQAGQQAEMEAEREQVHADAETILRELRSLRREVAELKGERGE</sequence>
<organism evidence="8 9">
    <name type="scientific">Aquibaculum arenosum</name>
    <dbReference type="NCBI Taxonomy" id="3032591"/>
    <lineage>
        <taxon>Bacteria</taxon>
        <taxon>Pseudomonadati</taxon>
        <taxon>Pseudomonadota</taxon>
        <taxon>Alphaproteobacteria</taxon>
        <taxon>Rhodospirillales</taxon>
        <taxon>Rhodovibrionaceae</taxon>
        <taxon>Aquibaculum</taxon>
    </lineage>
</organism>
<evidence type="ECO:0000256" key="5">
    <source>
        <dbReference type="SAM" id="Coils"/>
    </source>
</evidence>
<dbReference type="PANTHER" id="PTHR10037:SF62">
    <property type="entry name" value="SODIUM CHANNEL PROTEIN 60E"/>
    <property type="match status" value="1"/>
</dbReference>
<evidence type="ECO:0000313" key="8">
    <source>
        <dbReference type="EMBL" id="MDF2095386.1"/>
    </source>
</evidence>
<evidence type="ECO:0000256" key="2">
    <source>
        <dbReference type="ARBA" id="ARBA00022692"/>
    </source>
</evidence>
<dbReference type="Proteomes" id="UP001215503">
    <property type="component" value="Unassembled WGS sequence"/>
</dbReference>
<dbReference type="InterPro" id="IPR027359">
    <property type="entry name" value="Volt_channel_dom_sf"/>
</dbReference>
<feature type="transmembrane region" description="Helical" evidence="6">
    <location>
        <begin position="60"/>
        <end position="76"/>
    </location>
</feature>
<feature type="transmembrane region" description="Helical" evidence="6">
    <location>
        <begin position="21"/>
        <end position="40"/>
    </location>
</feature>
<feature type="transmembrane region" description="Helical" evidence="6">
    <location>
        <begin position="130"/>
        <end position="153"/>
    </location>
</feature>
<accession>A0ABT5YKB6</accession>
<keyword evidence="9" id="KW-1185">Reference proteome</keyword>
<dbReference type="Gene3D" id="1.10.287.70">
    <property type="match status" value="1"/>
</dbReference>
<keyword evidence="5" id="KW-0175">Coiled coil</keyword>
<protein>
    <submittedName>
        <fullName evidence="8">Ion transporter</fullName>
    </submittedName>
</protein>
<gene>
    <name evidence="8" type="ORF">P2G67_05300</name>
</gene>
<evidence type="ECO:0000256" key="3">
    <source>
        <dbReference type="ARBA" id="ARBA00022989"/>
    </source>
</evidence>
<name>A0ABT5YKB6_9PROT</name>
<dbReference type="PANTHER" id="PTHR10037">
    <property type="entry name" value="VOLTAGE-GATED CATION CHANNEL CALCIUM AND SODIUM"/>
    <property type="match status" value="1"/>
</dbReference>
<dbReference type="Pfam" id="PF00520">
    <property type="entry name" value="Ion_trans"/>
    <property type="match status" value="1"/>
</dbReference>
<evidence type="ECO:0000256" key="6">
    <source>
        <dbReference type="SAM" id="Phobius"/>
    </source>
</evidence>
<feature type="transmembrane region" description="Helical" evidence="6">
    <location>
        <begin position="88"/>
        <end position="110"/>
    </location>
</feature>
<feature type="transmembrane region" description="Helical" evidence="6">
    <location>
        <begin position="165"/>
        <end position="183"/>
    </location>
</feature>
<feature type="transmembrane region" description="Helical" evidence="6">
    <location>
        <begin position="203"/>
        <end position="227"/>
    </location>
</feature>
<evidence type="ECO:0000256" key="1">
    <source>
        <dbReference type="ARBA" id="ARBA00004141"/>
    </source>
</evidence>
<dbReference type="SUPFAM" id="SSF81324">
    <property type="entry name" value="Voltage-gated potassium channels"/>
    <property type="match status" value="1"/>
</dbReference>
<evidence type="ECO:0000256" key="4">
    <source>
        <dbReference type="ARBA" id="ARBA00023136"/>
    </source>
</evidence>
<dbReference type="EMBL" id="JARHUD010000003">
    <property type="protein sequence ID" value="MDF2095386.1"/>
    <property type="molecule type" value="Genomic_DNA"/>
</dbReference>
<dbReference type="RefSeq" id="WP_275820769.1">
    <property type="nucleotide sequence ID" value="NZ_JARHUD010000003.1"/>
</dbReference>
<keyword evidence="3 6" id="KW-1133">Transmembrane helix</keyword>
<keyword evidence="2 6" id="KW-0812">Transmembrane</keyword>
<feature type="domain" description="Ion transport" evidence="7">
    <location>
        <begin position="22"/>
        <end position="236"/>
    </location>
</feature>
<reference evidence="8 9" key="1">
    <citation type="submission" date="2023-03" db="EMBL/GenBank/DDBJ databases">
        <title>Fodinicurvata sp. CAU 1616 isolated from sea sendiment.</title>
        <authorList>
            <person name="Kim W."/>
        </authorList>
    </citation>
    <scope>NUCLEOTIDE SEQUENCE [LARGE SCALE GENOMIC DNA]</scope>
    <source>
        <strain evidence="8 9">CAU 1616</strain>
    </source>
</reference>
<evidence type="ECO:0000259" key="7">
    <source>
        <dbReference type="Pfam" id="PF00520"/>
    </source>
</evidence>